<keyword evidence="1 4" id="KW-0349">Heme</keyword>
<protein>
    <recommendedName>
        <fullName evidence="5">Cytochrome c domain-containing protein</fullName>
    </recommendedName>
</protein>
<name>A0ABS1D9P7_9PROT</name>
<reference evidence="6 7" key="1">
    <citation type="journal article" date="2020" name="Microorganisms">
        <title>Osmotic Adaptation and Compatible Solute Biosynthesis of Phototrophic Bacteria as Revealed from Genome Analyses.</title>
        <authorList>
            <person name="Imhoff J.F."/>
            <person name="Rahn T."/>
            <person name="Kunzel S."/>
            <person name="Keller A."/>
            <person name="Neulinger S.C."/>
        </authorList>
    </citation>
    <scope>NUCLEOTIDE SEQUENCE [LARGE SCALE GENOMIC DNA]</scope>
    <source>
        <strain evidence="6 7">DSM 9895</strain>
    </source>
</reference>
<dbReference type="PROSITE" id="PS51007">
    <property type="entry name" value="CYTC"/>
    <property type="match status" value="1"/>
</dbReference>
<dbReference type="InterPro" id="IPR009056">
    <property type="entry name" value="Cyt_c-like_dom"/>
</dbReference>
<keyword evidence="3 4" id="KW-0408">Iron</keyword>
<dbReference type="Gene3D" id="1.10.760.10">
    <property type="entry name" value="Cytochrome c-like domain"/>
    <property type="match status" value="1"/>
</dbReference>
<dbReference type="InterPro" id="IPR036909">
    <property type="entry name" value="Cyt_c-like_dom_sf"/>
</dbReference>
<keyword evidence="2 4" id="KW-0479">Metal-binding</keyword>
<dbReference type="Proteomes" id="UP001296873">
    <property type="component" value="Unassembled WGS sequence"/>
</dbReference>
<comment type="caution">
    <text evidence="6">The sequence shown here is derived from an EMBL/GenBank/DDBJ whole genome shotgun (WGS) entry which is preliminary data.</text>
</comment>
<accession>A0ABS1D9P7</accession>
<evidence type="ECO:0000313" key="6">
    <source>
        <dbReference type="EMBL" id="MBK1667075.1"/>
    </source>
</evidence>
<feature type="domain" description="Cytochrome c" evidence="5">
    <location>
        <begin position="15"/>
        <end position="107"/>
    </location>
</feature>
<dbReference type="Pfam" id="PF21342">
    <property type="entry name" value="SoxA-TsdA_cyt-c"/>
    <property type="match status" value="1"/>
</dbReference>
<evidence type="ECO:0000256" key="4">
    <source>
        <dbReference type="PROSITE-ProRule" id="PRU00433"/>
    </source>
</evidence>
<evidence type="ECO:0000259" key="5">
    <source>
        <dbReference type="PROSITE" id="PS51007"/>
    </source>
</evidence>
<organism evidence="6 7">
    <name type="scientific">Rhodovibrio sodomensis</name>
    <dbReference type="NCBI Taxonomy" id="1088"/>
    <lineage>
        <taxon>Bacteria</taxon>
        <taxon>Pseudomonadati</taxon>
        <taxon>Pseudomonadota</taxon>
        <taxon>Alphaproteobacteria</taxon>
        <taxon>Rhodospirillales</taxon>
        <taxon>Rhodovibrionaceae</taxon>
        <taxon>Rhodovibrio</taxon>
    </lineage>
</organism>
<dbReference type="EMBL" id="NRRL01000004">
    <property type="protein sequence ID" value="MBK1667075.1"/>
    <property type="molecule type" value="Genomic_DNA"/>
</dbReference>
<gene>
    <name evidence="6" type="ORF">CKO28_03320</name>
</gene>
<evidence type="ECO:0000256" key="2">
    <source>
        <dbReference type="ARBA" id="ARBA00022723"/>
    </source>
</evidence>
<sequence length="115" mass="12780">MQPEEAQLHQAPQSELVAKGEALFNDPSIGESGLSCATCHQDFGQYKETFKKPYPHFVNMANAKAGLDKVNAAEMVQLCMVVPMQTDPLPWQSESLAALAAYVQDERKRFAEHSR</sequence>
<dbReference type="SUPFAM" id="SSF46626">
    <property type="entry name" value="Cytochrome c"/>
    <property type="match status" value="1"/>
</dbReference>
<evidence type="ECO:0000256" key="1">
    <source>
        <dbReference type="ARBA" id="ARBA00022617"/>
    </source>
</evidence>
<proteinExistence type="predicted"/>
<evidence type="ECO:0000313" key="7">
    <source>
        <dbReference type="Proteomes" id="UP001296873"/>
    </source>
</evidence>
<evidence type="ECO:0000256" key="3">
    <source>
        <dbReference type="ARBA" id="ARBA00023004"/>
    </source>
</evidence>
<keyword evidence="7" id="KW-1185">Reference proteome</keyword>